<evidence type="ECO:0000256" key="7">
    <source>
        <dbReference type="ARBA" id="ARBA00023136"/>
    </source>
</evidence>
<dbReference type="PANTHER" id="PTHR43357:SF3">
    <property type="entry name" value="FE(3+)-TRANSPORT SYSTEM PERMEASE PROTEIN FBPB 2"/>
    <property type="match status" value="1"/>
</dbReference>
<feature type="transmembrane region" description="Helical" evidence="8">
    <location>
        <begin position="77"/>
        <end position="95"/>
    </location>
</feature>
<dbReference type="PANTHER" id="PTHR43357">
    <property type="entry name" value="INNER MEMBRANE ABC TRANSPORTER PERMEASE PROTEIN YDCV"/>
    <property type="match status" value="1"/>
</dbReference>
<proteinExistence type="inferred from homology"/>
<feature type="transmembrane region" description="Helical" evidence="8">
    <location>
        <begin position="416"/>
        <end position="441"/>
    </location>
</feature>
<keyword evidence="4" id="KW-0997">Cell inner membrane</keyword>
<feature type="transmembrane region" description="Helical" evidence="8">
    <location>
        <begin position="160"/>
        <end position="179"/>
    </location>
</feature>
<evidence type="ECO:0000313" key="10">
    <source>
        <dbReference type="EMBL" id="RYV50949.1"/>
    </source>
</evidence>
<evidence type="ECO:0000256" key="1">
    <source>
        <dbReference type="ARBA" id="ARBA00004429"/>
    </source>
</evidence>
<feature type="transmembrane region" description="Helical" evidence="8">
    <location>
        <begin position="45"/>
        <end position="65"/>
    </location>
</feature>
<keyword evidence="5 8" id="KW-0812">Transmembrane</keyword>
<feature type="domain" description="ABC transmembrane type-1" evidence="9">
    <location>
        <begin position="39"/>
        <end position="220"/>
    </location>
</feature>
<keyword evidence="2 8" id="KW-0813">Transport</keyword>
<feature type="domain" description="ABC transmembrane type-1" evidence="9">
    <location>
        <begin position="294"/>
        <end position="484"/>
    </location>
</feature>
<dbReference type="CDD" id="cd06261">
    <property type="entry name" value="TM_PBP2"/>
    <property type="match status" value="2"/>
</dbReference>
<feature type="transmembrane region" description="Helical" evidence="8">
    <location>
        <begin position="298"/>
        <end position="318"/>
    </location>
</feature>
<dbReference type="SUPFAM" id="SSF161098">
    <property type="entry name" value="MetI-like"/>
    <property type="match status" value="2"/>
</dbReference>
<dbReference type="EMBL" id="SDWW01000024">
    <property type="protein sequence ID" value="RYV50949.1"/>
    <property type="molecule type" value="Genomic_DNA"/>
</dbReference>
<dbReference type="GO" id="GO:0055085">
    <property type="term" value="P:transmembrane transport"/>
    <property type="evidence" value="ECO:0007669"/>
    <property type="project" value="InterPro"/>
</dbReference>
<feature type="transmembrane region" description="Helical" evidence="8">
    <location>
        <begin position="339"/>
        <end position="357"/>
    </location>
</feature>
<dbReference type="GO" id="GO:0005886">
    <property type="term" value="C:plasma membrane"/>
    <property type="evidence" value="ECO:0007669"/>
    <property type="project" value="UniProtKB-SubCell"/>
</dbReference>
<evidence type="ECO:0000256" key="4">
    <source>
        <dbReference type="ARBA" id="ARBA00022519"/>
    </source>
</evidence>
<name>A0A4Q5MZ25_9MICO</name>
<dbReference type="AlphaFoldDB" id="A0A4Q5MZ25"/>
<organism evidence="10 11">
    <name type="scientific">Pengzhenrongella frigida</name>
    <dbReference type="NCBI Taxonomy" id="1259133"/>
    <lineage>
        <taxon>Bacteria</taxon>
        <taxon>Bacillati</taxon>
        <taxon>Actinomycetota</taxon>
        <taxon>Actinomycetes</taxon>
        <taxon>Micrococcales</taxon>
        <taxon>Pengzhenrongella</taxon>
    </lineage>
</organism>
<evidence type="ECO:0000259" key="9">
    <source>
        <dbReference type="PROSITE" id="PS50928"/>
    </source>
</evidence>
<dbReference type="Gene3D" id="1.10.3720.10">
    <property type="entry name" value="MetI-like"/>
    <property type="match status" value="2"/>
</dbReference>
<sequence length="494" mass="52385">MLVALLVTLPLLYVVGYTVDAGWAQVSRLVFRARVLELTWNTVRLTLAAIAMCALVGTTTAWLVGRTALRGRRLWHVLMVAPLAIPAFVNSYAWVSLVPGLHGFGGALLIVTLSYFPLVYLPVSAMLGGLDPALEEVSRSLGFGSWGTFRRVVLPQLRPALLGGSLLVGLHLLAEFGALRMLQYPTFTTAIYDQYRSSFAGPAANSLATVLVIACLFLLLTELRLRGHRHLARVGHGTARATTRLRAGRWATPGLVLVASVAVLAVGLPMAMLARWLWVGSSTTLELGTLTATLTQSLLLGLVAALATTALALPVAWLSVRHAGPFATLLERSTYVSSALPGIVVALALVTLTISFAQPWYQTAPVLVIAYVILFMPRAMVGLQAAIRQVPPALDEVASSLGAGVVARFARVTLPLIAPGAGAGAALVFLAVITELTSTLLLAPIGTETLATTFWGYSSSLAYGAAAPYAVLMVVLSLPATYLLTRPTRKGHLR</sequence>
<dbReference type="OrthoDB" id="5100908at2"/>
<reference evidence="10 11" key="1">
    <citation type="submission" date="2019-01" db="EMBL/GenBank/DDBJ databases">
        <title>Novel species of Cellulomonas.</title>
        <authorList>
            <person name="Liu Q."/>
            <person name="Xin Y.-H."/>
        </authorList>
    </citation>
    <scope>NUCLEOTIDE SEQUENCE [LARGE SCALE GENOMIC DNA]</scope>
    <source>
        <strain evidence="10 11">HLT2-17</strain>
    </source>
</reference>
<protein>
    <submittedName>
        <fullName evidence="10">Iron ABC transporter permease</fullName>
    </submittedName>
</protein>
<dbReference type="Pfam" id="PF00528">
    <property type="entry name" value="BPD_transp_1"/>
    <property type="match status" value="2"/>
</dbReference>
<keyword evidence="3" id="KW-1003">Cell membrane</keyword>
<evidence type="ECO:0000256" key="5">
    <source>
        <dbReference type="ARBA" id="ARBA00022692"/>
    </source>
</evidence>
<evidence type="ECO:0000256" key="6">
    <source>
        <dbReference type="ARBA" id="ARBA00022989"/>
    </source>
</evidence>
<feature type="transmembrane region" description="Helical" evidence="8">
    <location>
        <begin position="363"/>
        <end position="381"/>
    </location>
</feature>
<feature type="transmembrane region" description="Helical" evidence="8">
    <location>
        <begin position="199"/>
        <end position="220"/>
    </location>
</feature>
<dbReference type="Proteomes" id="UP000293764">
    <property type="component" value="Unassembled WGS sequence"/>
</dbReference>
<evidence type="ECO:0000256" key="3">
    <source>
        <dbReference type="ARBA" id="ARBA00022475"/>
    </source>
</evidence>
<gene>
    <name evidence="10" type="ORF">EUA98_11040</name>
</gene>
<keyword evidence="6 8" id="KW-1133">Transmembrane helix</keyword>
<dbReference type="InterPro" id="IPR000515">
    <property type="entry name" value="MetI-like"/>
</dbReference>
<evidence type="ECO:0000313" key="11">
    <source>
        <dbReference type="Proteomes" id="UP000293764"/>
    </source>
</evidence>
<feature type="transmembrane region" description="Helical" evidence="8">
    <location>
        <begin position="101"/>
        <end position="121"/>
    </location>
</feature>
<comment type="caution">
    <text evidence="10">The sequence shown here is derived from an EMBL/GenBank/DDBJ whole genome shotgun (WGS) entry which is preliminary data.</text>
</comment>
<evidence type="ECO:0000256" key="8">
    <source>
        <dbReference type="RuleBase" id="RU363032"/>
    </source>
</evidence>
<comment type="similarity">
    <text evidence="8">Belongs to the binding-protein-dependent transport system permease family.</text>
</comment>
<feature type="transmembrane region" description="Helical" evidence="8">
    <location>
        <begin position="254"/>
        <end position="278"/>
    </location>
</feature>
<dbReference type="InterPro" id="IPR035906">
    <property type="entry name" value="MetI-like_sf"/>
</dbReference>
<accession>A0A4Q5MZ25</accession>
<dbReference type="PROSITE" id="PS50928">
    <property type="entry name" value="ABC_TM1"/>
    <property type="match status" value="2"/>
</dbReference>
<keyword evidence="7 8" id="KW-0472">Membrane</keyword>
<comment type="subcellular location">
    <subcellularLocation>
        <location evidence="1">Cell inner membrane</location>
        <topology evidence="1">Multi-pass membrane protein</topology>
    </subcellularLocation>
    <subcellularLocation>
        <location evidence="8">Cell membrane</location>
        <topology evidence="8">Multi-pass membrane protein</topology>
    </subcellularLocation>
</comment>
<evidence type="ECO:0000256" key="2">
    <source>
        <dbReference type="ARBA" id="ARBA00022448"/>
    </source>
</evidence>
<feature type="transmembrane region" description="Helical" evidence="8">
    <location>
        <begin position="461"/>
        <end position="484"/>
    </location>
</feature>
<keyword evidence="11" id="KW-1185">Reference proteome</keyword>